<gene>
    <name evidence="2" type="ORF">Sviol_27120</name>
</gene>
<reference evidence="2" key="1">
    <citation type="submission" date="2024-05" db="EMBL/GenBank/DDBJ databases">
        <title>Whole genome shotgun sequence of Streptomyces violascens NBRC 12920.</title>
        <authorList>
            <person name="Komaki H."/>
            <person name="Tamura T."/>
        </authorList>
    </citation>
    <scope>NUCLEOTIDE SEQUENCE</scope>
    <source>
        <strain evidence="2">NBRC 12920</strain>
    </source>
</reference>
<comment type="caution">
    <text evidence="2">The sequence shown here is derived from an EMBL/GenBank/DDBJ whole genome shotgun (WGS) entry which is preliminary data.</text>
</comment>
<evidence type="ECO:0000313" key="3">
    <source>
        <dbReference type="Proteomes" id="UP001050808"/>
    </source>
</evidence>
<keyword evidence="1" id="KW-0472">Membrane</keyword>
<protein>
    <recommendedName>
        <fullName evidence="4">Integral membrane protein</fullName>
    </recommendedName>
</protein>
<sequence>MTKRSRTFLLYVRRAAMALVAALLLVAGFWSSWGTAQHVVLAKGRDHGTLTVTKCADDVCTGPYRPSAGSSAHPGMTIAESVAVRRGARIPVVVKPGTTQAVRSGPAGLLYAWLPLAGALLLAALVIGGGLRMPRTGWVAGVLGAATMAAAFIAL</sequence>
<feature type="transmembrane region" description="Helical" evidence="1">
    <location>
        <begin position="110"/>
        <end position="131"/>
    </location>
</feature>
<feature type="transmembrane region" description="Helical" evidence="1">
    <location>
        <begin position="138"/>
        <end position="154"/>
    </location>
</feature>
<evidence type="ECO:0008006" key="4">
    <source>
        <dbReference type="Google" id="ProtNLM"/>
    </source>
</evidence>
<keyword evidence="3" id="KW-1185">Reference proteome</keyword>
<proteinExistence type="predicted"/>
<dbReference type="EMBL" id="BNDY01000006">
    <property type="protein sequence ID" value="GHI38304.1"/>
    <property type="molecule type" value="Genomic_DNA"/>
</dbReference>
<keyword evidence="1" id="KW-0812">Transmembrane</keyword>
<dbReference type="RefSeq" id="WP_189961527.1">
    <property type="nucleotide sequence ID" value="NZ_BMUA01000003.1"/>
</dbReference>
<keyword evidence="1" id="KW-1133">Transmembrane helix</keyword>
<name>A0ABQ3QM60_9ACTN</name>
<evidence type="ECO:0000256" key="1">
    <source>
        <dbReference type="SAM" id="Phobius"/>
    </source>
</evidence>
<accession>A0ABQ3QM60</accession>
<organism evidence="2 3">
    <name type="scientific">Streptomyces violascens</name>
    <dbReference type="NCBI Taxonomy" id="67381"/>
    <lineage>
        <taxon>Bacteria</taxon>
        <taxon>Bacillati</taxon>
        <taxon>Actinomycetota</taxon>
        <taxon>Actinomycetes</taxon>
        <taxon>Kitasatosporales</taxon>
        <taxon>Streptomycetaceae</taxon>
        <taxon>Streptomyces</taxon>
    </lineage>
</organism>
<evidence type="ECO:0000313" key="2">
    <source>
        <dbReference type="EMBL" id="GHI38304.1"/>
    </source>
</evidence>
<dbReference type="Proteomes" id="UP001050808">
    <property type="component" value="Unassembled WGS sequence"/>
</dbReference>